<evidence type="ECO:0000313" key="1">
    <source>
        <dbReference type="EMBL" id="JAH72870.1"/>
    </source>
</evidence>
<protein>
    <submittedName>
        <fullName evidence="1">Uncharacterized protein</fullName>
    </submittedName>
</protein>
<reference evidence="1" key="1">
    <citation type="submission" date="2014-11" db="EMBL/GenBank/DDBJ databases">
        <authorList>
            <person name="Amaro Gonzalez C."/>
        </authorList>
    </citation>
    <scope>NUCLEOTIDE SEQUENCE</scope>
</reference>
<dbReference type="AlphaFoldDB" id="A0A0E9V607"/>
<dbReference type="EMBL" id="GBXM01035707">
    <property type="protein sequence ID" value="JAH72870.1"/>
    <property type="molecule type" value="Transcribed_RNA"/>
</dbReference>
<organism evidence="1">
    <name type="scientific">Anguilla anguilla</name>
    <name type="common">European freshwater eel</name>
    <name type="synonym">Muraena anguilla</name>
    <dbReference type="NCBI Taxonomy" id="7936"/>
    <lineage>
        <taxon>Eukaryota</taxon>
        <taxon>Metazoa</taxon>
        <taxon>Chordata</taxon>
        <taxon>Craniata</taxon>
        <taxon>Vertebrata</taxon>
        <taxon>Euteleostomi</taxon>
        <taxon>Actinopterygii</taxon>
        <taxon>Neopterygii</taxon>
        <taxon>Teleostei</taxon>
        <taxon>Anguilliformes</taxon>
        <taxon>Anguillidae</taxon>
        <taxon>Anguilla</taxon>
    </lineage>
</organism>
<sequence length="53" mass="5855">MYSMYLCLFYILINQGSPTELKMHPFQMAESGSMPHCSLVTPAGQSSTLSLLV</sequence>
<accession>A0A0E9V607</accession>
<proteinExistence type="predicted"/>
<reference evidence="1" key="2">
    <citation type="journal article" date="2015" name="Fish Shellfish Immunol.">
        <title>Early steps in the European eel (Anguilla anguilla)-Vibrio vulnificus interaction in the gills: Role of the RtxA13 toxin.</title>
        <authorList>
            <person name="Callol A."/>
            <person name="Pajuelo D."/>
            <person name="Ebbesson L."/>
            <person name="Teles M."/>
            <person name="MacKenzie S."/>
            <person name="Amaro C."/>
        </authorList>
    </citation>
    <scope>NUCLEOTIDE SEQUENCE</scope>
</reference>
<name>A0A0E9V607_ANGAN</name>